<dbReference type="GeneID" id="63688451"/>
<keyword evidence="2" id="KW-1185">Reference proteome</keyword>
<dbReference type="RefSeq" id="XP_040626671.1">
    <property type="nucleotide sequence ID" value="XM_040773389.1"/>
</dbReference>
<dbReference type="HOGENOM" id="CLU_3019825_0_0_1"/>
<dbReference type="EMBL" id="JH795869">
    <property type="protein sequence ID" value="EJT99773.1"/>
    <property type="molecule type" value="Genomic_DNA"/>
</dbReference>
<accession>M5FUA0</accession>
<proteinExistence type="predicted"/>
<reference evidence="1 2" key="1">
    <citation type="journal article" date="2012" name="Science">
        <title>The Paleozoic origin of enzymatic lignin decomposition reconstructed from 31 fungal genomes.</title>
        <authorList>
            <person name="Floudas D."/>
            <person name="Binder M."/>
            <person name="Riley R."/>
            <person name="Barry K."/>
            <person name="Blanchette R.A."/>
            <person name="Henrissat B."/>
            <person name="Martinez A.T."/>
            <person name="Otillar R."/>
            <person name="Spatafora J.W."/>
            <person name="Yadav J.S."/>
            <person name="Aerts A."/>
            <person name="Benoit I."/>
            <person name="Boyd A."/>
            <person name="Carlson A."/>
            <person name="Copeland A."/>
            <person name="Coutinho P.M."/>
            <person name="de Vries R.P."/>
            <person name="Ferreira P."/>
            <person name="Findley K."/>
            <person name="Foster B."/>
            <person name="Gaskell J."/>
            <person name="Glotzer D."/>
            <person name="Gorecki P."/>
            <person name="Heitman J."/>
            <person name="Hesse C."/>
            <person name="Hori C."/>
            <person name="Igarashi K."/>
            <person name="Jurgens J.A."/>
            <person name="Kallen N."/>
            <person name="Kersten P."/>
            <person name="Kohler A."/>
            <person name="Kuees U."/>
            <person name="Kumar T.K.A."/>
            <person name="Kuo A."/>
            <person name="LaButti K."/>
            <person name="Larrondo L.F."/>
            <person name="Lindquist E."/>
            <person name="Ling A."/>
            <person name="Lombard V."/>
            <person name="Lucas S."/>
            <person name="Lundell T."/>
            <person name="Martin R."/>
            <person name="McLaughlin D.J."/>
            <person name="Morgenstern I."/>
            <person name="Morin E."/>
            <person name="Murat C."/>
            <person name="Nagy L.G."/>
            <person name="Nolan M."/>
            <person name="Ohm R.A."/>
            <person name="Patyshakuliyeva A."/>
            <person name="Rokas A."/>
            <person name="Ruiz-Duenas F.J."/>
            <person name="Sabat G."/>
            <person name="Salamov A."/>
            <person name="Samejima M."/>
            <person name="Schmutz J."/>
            <person name="Slot J.C."/>
            <person name="St John F."/>
            <person name="Stenlid J."/>
            <person name="Sun H."/>
            <person name="Sun S."/>
            <person name="Syed K."/>
            <person name="Tsang A."/>
            <person name="Wiebenga A."/>
            <person name="Young D."/>
            <person name="Pisabarro A."/>
            <person name="Eastwood D.C."/>
            <person name="Martin F."/>
            <person name="Cullen D."/>
            <person name="Grigoriev I.V."/>
            <person name="Hibbett D.S."/>
        </authorList>
    </citation>
    <scope>NUCLEOTIDE SEQUENCE [LARGE SCALE GENOMIC DNA]</scope>
    <source>
        <strain evidence="1 2">DJM-731 SS1</strain>
    </source>
</reference>
<dbReference type="AlphaFoldDB" id="M5FUA0"/>
<gene>
    <name evidence="1" type="ORF">DACRYDRAFT_23778</name>
</gene>
<evidence type="ECO:0000313" key="1">
    <source>
        <dbReference type="EMBL" id="EJT99773.1"/>
    </source>
</evidence>
<name>M5FUA0_DACPD</name>
<organism evidence="1 2">
    <name type="scientific">Dacryopinax primogenitus (strain DJM 731)</name>
    <name type="common">Brown rot fungus</name>
    <dbReference type="NCBI Taxonomy" id="1858805"/>
    <lineage>
        <taxon>Eukaryota</taxon>
        <taxon>Fungi</taxon>
        <taxon>Dikarya</taxon>
        <taxon>Basidiomycota</taxon>
        <taxon>Agaricomycotina</taxon>
        <taxon>Dacrymycetes</taxon>
        <taxon>Dacrymycetales</taxon>
        <taxon>Dacrymycetaceae</taxon>
        <taxon>Dacryopinax</taxon>
    </lineage>
</organism>
<protein>
    <submittedName>
        <fullName evidence="1">Uncharacterized protein</fullName>
    </submittedName>
</protein>
<evidence type="ECO:0000313" key="2">
    <source>
        <dbReference type="Proteomes" id="UP000030653"/>
    </source>
</evidence>
<sequence length="56" mass="6161">MLSTPWGQEVRTIGYGLSPVGVLEQWCERLPELELELELEGSTGGLKILPGSKLLH</sequence>
<feature type="non-terminal residue" evidence="1">
    <location>
        <position position="56"/>
    </location>
</feature>
<dbReference type="Proteomes" id="UP000030653">
    <property type="component" value="Unassembled WGS sequence"/>
</dbReference>